<dbReference type="Gene3D" id="1.10.150.50">
    <property type="entry name" value="Transcription Factor, Ets-1"/>
    <property type="match status" value="1"/>
</dbReference>
<feature type="transmembrane region" description="Helical" evidence="1">
    <location>
        <begin position="122"/>
        <end position="149"/>
    </location>
</feature>
<organism evidence="3 4">
    <name type="scientific">Symbiodinium microadriaticum</name>
    <name type="common">Dinoflagellate</name>
    <name type="synonym">Zooxanthella microadriatica</name>
    <dbReference type="NCBI Taxonomy" id="2951"/>
    <lineage>
        <taxon>Eukaryota</taxon>
        <taxon>Sar</taxon>
        <taxon>Alveolata</taxon>
        <taxon>Dinophyceae</taxon>
        <taxon>Suessiales</taxon>
        <taxon>Symbiodiniaceae</taxon>
        <taxon>Symbiodinium</taxon>
    </lineage>
</organism>
<accession>A0A1Q9E1D2</accession>
<evidence type="ECO:0000313" key="3">
    <source>
        <dbReference type="EMBL" id="OLQ01225.1"/>
    </source>
</evidence>
<keyword evidence="1" id="KW-0472">Membrane</keyword>
<dbReference type="CDD" id="cd09487">
    <property type="entry name" value="SAM_superfamily"/>
    <property type="match status" value="1"/>
</dbReference>
<feature type="domain" description="SAM" evidence="2">
    <location>
        <begin position="310"/>
        <end position="354"/>
    </location>
</feature>
<reference evidence="3 4" key="1">
    <citation type="submission" date="2016-02" db="EMBL/GenBank/DDBJ databases">
        <title>Genome analysis of coral dinoflagellate symbionts highlights evolutionary adaptations to a symbiotic lifestyle.</title>
        <authorList>
            <person name="Aranda M."/>
            <person name="Li Y."/>
            <person name="Liew Y.J."/>
            <person name="Baumgarten S."/>
            <person name="Simakov O."/>
            <person name="Wilson M."/>
            <person name="Piel J."/>
            <person name="Ashoor H."/>
            <person name="Bougouffa S."/>
            <person name="Bajic V.B."/>
            <person name="Ryu T."/>
            <person name="Ravasi T."/>
            <person name="Bayer T."/>
            <person name="Micklem G."/>
            <person name="Kim H."/>
            <person name="Bhak J."/>
            <person name="Lajeunesse T.C."/>
            <person name="Voolstra C.R."/>
        </authorList>
    </citation>
    <scope>NUCLEOTIDE SEQUENCE [LARGE SCALE GENOMIC DNA]</scope>
    <source>
        <strain evidence="3 4">CCMP2467</strain>
    </source>
</reference>
<dbReference type="PROSITE" id="PS50105">
    <property type="entry name" value="SAM_DOMAIN"/>
    <property type="match status" value="1"/>
</dbReference>
<sequence>MFPFVSRLKVPFAYIPGSQPLLFVPVPVTCSVRRTLQAAGTLRKRTSPQPLQAGAYVMGGIHLDGGLKVPAEQRALLSRRNYTLRPLSSVGALGPWKVLDVAWQPAAVFIVSMLVHAKLHMAALTAGVLFVFLVFPTMELVVLLIGIVAAAIWRGVRWQSVVFWTWWPFWKFLLCVGAASLGTALGGSLWQHSYHPSQLLSKMQVYESISPANATGLRLQDAGQISFATAVGVNRQMTGCLKDGATFCIAPVVAIGEKDGLRVPANMSQYDLFMVGVDCCECPGEFRCPPVSFVFIELCVDIAAMELDNWDVATVGRWLENAGYGGLVERFQRELIDGQAIQRLSVSDLRQIDVPLGQATRKLAKLG</sequence>
<proteinExistence type="predicted"/>
<dbReference type="EMBL" id="LSRX01000300">
    <property type="protein sequence ID" value="OLQ01225.1"/>
    <property type="molecule type" value="Genomic_DNA"/>
</dbReference>
<keyword evidence="1" id="KW-0812">Transmembrane</keyword>
<dbReference type="SUPFAM" id="SSF47769">
    <property type="entry name" value="SAM/Pointed domain"/>
    <property type="match status" value="1"/>
</dbReference>
<name>A0A1Q9E1D2_SYMMI</name>
<evidence type="ECO:0000256" key="1">
    <source>
        <dbReference type="SAM" id="Phobius"/>
    </source>
</evidence>
<dbReference type="AlphaFoldDB" id="A0A1Q9E1D2"/>
<dbReference type="InterPro" id="IPR001660">
    <property type="entry name" value="SAM"/>
</dbReference>
<protein>
    <recommendedName>
        <fullName evidence="2">SAM domain-containing protein</fullName>
    </recommendedName>
</protein>
<dbReference type="Pfam" id="PF00536">
    <property type="entry name" value="SAM_1"/>
    <property type="match status" value="1"/>
</dbReference>
<gene>
    <name evidence="3" type="ORF">AK812_SmicGene16032</name>
</gene>
<keyword evidence="4" id="KW-1185">Reference proteome</keyword>
<feature type="transmembrane region" description="Helical" evidence="1">
    <location>
        <begin position="169"/>
        <end position="190"/>
    </location>
</feature>
<dbReference type="OrthoDB" id="408432at2759"/>
<dbReference type="Proteomes" id="UP000186817">
    <property type="component" value="Unassembled WGS sequence"/>
</dbReference>
<evidence type="ECO:0000313" key="4">
    <source>
        <dbReference type="Proteomes" id="UP000186817"/>
    </source>
</evidence>
<evidence type="ECO:0000259" key="2">
    <source>
        <dbReference type="PROSITE" id="PS50105"/>
    </source>
</evidence>
<comment type="caution">
    <text evidence="3">The sequence shown here is derived from an EMBL/GenBank/DDBJ whole genome shotgun (WGS) entry which is preliminary data.</text>
</comment>
<keyword evidence="1" id="KW-1133">Transmembrane helix</keyword>
<dbReference type="InterPro" id="IPR013761">
    <property type="entry name" value="SAM/pointed_sf"/>
</dbReference>